<evidence type="ECO:0000313" key="5">
    <source>
        <dbReference type="Proteomes" id="UP000278807"/>
    </source>
</evidence>
<keyword evidence="3" id="KW-0732">Signal</keyword>
<accession>A0A0R3TQ26</accession>
<keyword evidence="2" id="KW-0812">Transmembrane</keyword>
<evidence type="ECO:0000313" key="6">
    <source>
        <dbReference type="WBParaSite" id="HNAJ_0000962001-mRNA-1"/>
    </source>
</evidence>
<name>A0A0R3TQ26_RODNA</name>
<evidence type="ECO:0000256" key="2">
    <source>
        <dbReference type="SAM" id="Phobius"/>
    </source>
</evidence>
<reference evidence="6" key="1">
    <citation type="submission" date="2017-02" db="UniProtKB">
        <authorList>
            <consortium name="WormBaseParasite"/>
        </authorList>
    </citation>
    <scope>IDENTIFICATION</scope>
</reference>
<dbReference type="OrthoDB" id="6247867at2759"/>
<keyword evidence="2" id="KW-0472">Membrane</keyword>
<proteinExistence type="predicted"/>
<evidence type="ECO:0000313" key="4">
    <source>
        <dbReference type="EMBL" id="VDO06209.1"/>
    </source>
</evidence>
<feature type="chain" id="PRO_5043131964" evidence="3">
    <location>
        <begin position="18"/>
        <end position="588"/>
    </location>
</feature>
<dbReference type="Proteomes" id="UP000278807">
    <property type="component" value="Unassembled WGS sequence"/>
</dbReference>
<evidence type="ECO:0000256" key="3">
    <source>
        <dbReference type="SAM" id="SignalP"/>
    </source>
</evidence>
<reference evidence="4 5" key="2">
    <citation type="submission" date="2018-11" db="EMBL/GenBank/DDBJ databases">
        <authorList>
            <consortium name="Pathogen Informatics"/>
        </authorList>
    </citation>
    <scope>NUCLEOTIDE SEQUENCE [LARGE SCALE GENOMIC DNA]</scope>
</reference>
<feature type="region of interest" description="Disordered" evidence="1">
    <location>
        <begin position="538"/>
        <end position="560"/>
    </location>
</feature>
<protein>
    <submittedName>
        <fullName evidence="4 6">Uncharacterized protein</fullName>
    </submittedName>
</protein>
<feature type="region of interest" description="Disordered" evidence="1">
    <location>
        <begin position="52"/>
        <end position="74"/>
    </location>
</feature>
<feature type="signal peptide" evidence="3">
    <location>
        <begin position="1"/>
        <end position="17"/>
    </location>
</feature>
<dbReference type="EMBL" id="UZAE01012680">
    <property type="protein sequence ID" value="VDO06209.1"/>
    <property type="molecule type" value="Genomic_DNA"/>
</dbReference>
<keyword evidence="2" id="KW-1133">Transmembrane helix</keyword>
<organism evidence="6">
    <name type="scientific">Rodentolepis nana</name>
    <name type="common">Dwarf tapeworm</name>
    <name type="synonym">Hymenolepis nana</name>
    <dbReference type="NCBI Taxonomy" id="102285"/>
    <lineage>
        <taxon>Eukaryota</taxon>
        <taxon>Metazoa</taxon>
        <taxon>Spiralia</taxon>
        <taxon>Lophotrochozoa</taxon>
        <taxon>Platyhelminthes</taxon>
        <taxon>Cestoda</taxon>
        <taxon>Eucestoda</taxon>
        <taxon>Cyclophyllidea</taxon>
        <taxon>Hymenolepididae</taxon>
        <taxon>Rodentolepis</taxon>
    </lineage>
</organism>
<dbReference type="WBParaSite" id="HNAJ_0000962001-mRNA-1">
    <property type="protein sequence ID" value="HNAJ_0000962001-mRNA-1"/>
    <property type="gene ID" value="HNAJ_0000962001"/>
</dbReference>
<feature type="transmembrane region" description="Helical" evidence="2">
    <location>
        <begin position="450"/>
        <end position="476"/>
    </location>
</feature>
<keyword evidence="5" id="KW-1185">Reference proteome</keyword>
<sequence length="588" mass="65859">MLLRIFLFAILMALVRSKPSLIDSLTIRIPSEPEEEKLHLSEPNPLFFGAPHRPVSTTSTTTPTPPTPSTTTSTTTMTLKTSMLSNRQPLKVDASNKSLSNPTCPGIICYTMAIANRSTLFDCTDSLPQNTIISHELDCKYWQPPSTSLIPITAKFFTNGPKSITNSANQASTLRIVLKPRTENPNLRITADSMVPGALTRLVEAIKLNLRPLSTTPIKLSLIMLKIKRLAYEDLADIFRIANIGGLILWNPDYLEETSFLQNADKVSSFTETYVRLTFYCETENDLPAFGRLWLPWLRWQVKFLQCRGHYNCYRWPREERLCCNQDRCPETPGYVITHAEKLSKRRPIVSQVHQQQVLDFYSCETESDLTNPLVELRKRHNCWSIPGYGVMDTYLRSQEPSSTTTVSSSEPLIDLIPTTSVPIVTPKRPIFEQSSVIDELADHARMRNLVIGIICLLLLNLLTFTCFVVACCWAWRKFGAQRKSNVPSGISGTYEKHDNSGSEMASTPLFSRSGVISSYEQTPVMGSRDALLPGSATPASLRVNNGRPPTGRNSLTTRNSHPHTIIFEGEAADNLSPSHIFPHGHYV</sequence>
<evidence type="ECO:0000256" key="1">
    <source>
        <dbReference type="SAM" id="MobiDB-lite"/>
    </source>
</evidence>
<gene>
    <name evidence="4" type="ORF">HNAJ_LOCUS9615</name>
</gene>
<dbReference type="AlphaFoldDB" id="A0A0R3TQ26"/>